<protein>
    <submittedName>
        <fullName evidence="3">Helix-turn-helix domain-containing protein</fullName>
    </submittedName>
</protein>
<gene>
    <name evidence="3" type="ORF">FPZ11_12275</name>
</gene>
<accession>A0A5B8M8L5</accession>
<reference evidence="3 4" key="1">
    <citation type="submission" date="2019-07" db="EMBL/GenBank/DDBJ databases">
        <title>Full genome sequence of Humibacter sp. WJ7-1.</title>
        <authorList>
            <person name="Im W.-T."/>
        </authorList>
    </citation>
    <scope>NUCLEOTIDE SEQUENCE [LARGE SCALE GENOMIC DNA]</scope>
    <source>
        <strain evidence="3 4">WJ7-1</strain>
    </source>
</reference>
<dbReference type="EMBL" id="CP042305">
    <property type="protein sequence ID" value="QDZ16867.1"/>
    <property type="molecule type" value="Genomic_DNA"/>
</dbReference>
<dbReference type="GO" id="GO:0003677">
    <property type="term" value="F:DNA binding"/>
    <property type="evidence" value="ECO:0007669"/>
    <property type="project" value="InterPro"/>
</dbReference>
<dbReference type="PANTHER" id="PTHR35010">
    <property type="entry name" value="BLL4672 PROTEIN-RELATED"/>
    <property type="match status" value="1"/>
</dbReference>
<feature type="domain" description="HTH cro/C1-type" evidence="2">
    <location>
        <begin position="12"/>
        <end position="84"/>
    </location>
</feature>
<dbReference type="AlphaFoldDB" id="A0A5B8M8L5"/>
<evidence type="ECO:0000259" key="2">
    <source>
        <dbReference type="SMART" id="SM00530"/>
    </source>
</evidence>
<name>A0A5B8M8L5_9MICO</name>
<evidence type="ECO:0000313" key="4">
    <source>
        <dbReference type="Proteomes" id="UP000320216"/>
    </source>
</evidence>
<dbReference type="InterPro" id="IPR001387">
    <property type="entry name" value="Cro/C1-type_HTH"/>
</dbReference>
<dbReference type="PANTHER" id="PTHR35010:SF2">
    <property type="entry name" value="BLL4672 PROTEIN"/>
    <property type="match status" value="1"/>
</dbReference>
<dbReference type="InterPro" id="IPR041413">
    <property type="entry name" value="MLTR_LBD"/>
</dbReference>
<dbReference type="Pfam" id="PF17765">
    <property type="entry name" value="MLTR_LBD"/>
    <property type="match status" value="1"/>
</dbReference>
<organism evidence="3 4">
    <name type="scientific">Humibacter ginsenosidimutans</name>
    <dbReference type="NCBI Taxonomy" id="2599293"/>
    <lineage>
        <taxon>Bacteria</taxon>
        <taxon>Bacillati</taxon>
        <taxon>Actinomycetota</taxon>
        <taxon>Actinomycetes</taxon>
        <taxon>Micrococcales</taxon>
        <taxon>Microbacteriaceae</taxon>
        <taxon>Humibacter</taxon>
    </lineage>
</organism>
<dbReference type="InterPro" id="IPR010982">
    <property type="entry name" value="Lambda_DNA-bd_dom_sf"/>
</dbReference>
<feature type="compositionally biased region" description="Basic and acidic residues" evidence="1">
    <location>
        <begin position="292"/>
        <end position="329"/>
    </location>
</feature>
<dbReference type="KEGG" id="huw:FPZ11_12275"/>
<evidence type="ECO:0000313" key="3">
    <source>
        <dbReference type="EMBL" id="QDZ16867.1"/>
    </source>
</evidence>
<feature type="region of interest" description="Disordered" evidence="1">
    <location>
        <begin position="278"/>
        <end position="329"/>
    </location>
</feature>
<dbReference type="OrthoDB" id="3518652at2"/>
<dbReference type="Pfam" id="PF13560">
    <property type="entry name" value="HTH_31"/>
    <property type="match status" value="1"/>
</dbReference>
<dbReference type="CDD" id="cd00093">
    <property type="entry name" value="HTH_XRE"/>
    <property type="match status" value="1"/>
</dbReference>
<dbReference type="SUPFAM" id="SSF47413">
    <property type="entry name" value="lambda repressor-like DNA-binding domains"/>
    <property type="match status" value="1"/>
</dbReference>
<sequence>MTEAGRAELGAFLRARRENLSRTDAGLPPVGRARTTGLRREEVSYLSGVSVTWYTWLEQGRDIHPSRQVLDALARTLRLTVTEHGYLLSLAGYAAAQAASSVPVAVAPPQVQRLMDALAGSPAFTLTADWRIAGWNSAYAALYPGVATVPAEDRNLLWLVFTDPYVHDLLPDWEVTSSRFAAEFRAEAGPRLGDPAYLALIDRLEAASAPFRSVWASHDIEGFASRERVFRHPTAGLLTLEHHQLVPSDHPDLHVVIYTPAPATDAAARLASITSGLLPSSSSPSVLPPHSPSERSRSDSLNERSISRSLNEHPTSRSPSERGESKGDA</sequence>
<keyword evidence="4" id="KW-1185">Reference proteome</keyword>
<dbReference type="Gene3D" id="1.10.260.40">
    <property type="entry name" value="lambda repressor-like DNA-binding domains"/>
    <property type="match status" value="1"/>
</dbReference>
<dbReference type="SMART" id="SM00530">
    <property type="entry name" value="HTH_XRE"/>
    <property type="match status" value="1"/>
</dbReference>
<dbReference type="Proteomes" id="UP000320216">
    <property type="component" value="Chromosome"/>
</dbReference>
<proteinExistence type="predicted"/>
<evidence type="ECO:0000256" key="1">
    <source>
        <dbReference type="SAM" id="MobiDB-lite"/>
    </source>
</evidence>
<dbReference type="Gene3D" id="3.30.450.180">
    <property type="match status" value="1"/>
</dbReference>